<dbReference type="GO" id="GO:0046872">
    <property type="term" value="F:metal ion binding"/>
    <property type="evidence" value="ECO:0007669"/>
    <property type="project" value="UniProtKB-KW"/>
</dbReference>
<dbReference type="GO" id="GO:0008168">
    <property type="term" value="F:methyltransferase activity"/>
    <property type="evidence" value="ECO:0007669"/>
    <property type="project" value="InterPro"/>
</dbReference>
<dbReference type="PANTHER" id="PTHR31116:SF25">
    <property type="entry name" value="DNA GLYCOSYLASE SUPERFAMILY PROTEIN"/>
    <property type="match status" value="1"/>
</dbReference>
<keyword evidence="5" id="KW-1185">Reference proteome</keyword>
<proteinExistence type="inferred from homology"/>
<dbReference type="PROSITE" id="PS51143">
    <property type="entry name" value="MT_A70"/>
    <property type="match status" value="1"/>
</dbReference>
<feature type="binding site" evidence="1">
    <location>
        <position position="568"/>
    </location>
    <ligand>
        <name>Zn(2+)</name>
        <dbReference type="ChEBI" id="CHEBI:29105"/>
    </ligand>
</feature>
<dbReference type="HOGENOM" id="CLU_022971_0_0_1"/>
<dbReference type="Proteomes" id="UP000026962">
    <property type="component" value="Chromosome 3"/>
</dbReference>
<dbReference type="InterPro" id="IPR002052">
    <property type="entry name" value="DNA_methylase_N6_adenine_CS"/>
</dbReference>
<keyword evidence="1" id="KW-0479">Metal-binding</keyword>
<evidence type="ECO:0000313" key="4">
    <source>
        <dbReference type="EnsemblPlants" id="OPUNC03G06950.7"/>
    </source>
</evidence>
<reference evidence="4" key="1">
    <citation type="submission" date="2015-04" db="UniProtKB">
        <authorList>
            <consortium name="EnsemblPlants"/>
        </authorList>
    </citation>
    <scope>IDENTIFICATION</scope>
</reference>
<dbReference type="Pfam" id="PF05063">
    <property type="entry name" value="MT-A70"/>
    <property type="match status" value="1"/>
</dbReference>
<feature type="region of interest" description="Disordered" evidence="3">
    <location>
        <begin position="511"/>
        <end position="565"/>
    </location>
</feature>
<feature type="compositionally biased region" description="Basic and acidic residues" evidence="3">
    <location>
        <begin position="520"/>
        <end position="533"/>
    </location>
</feature>
<dbReference type="PANTHER" id="PTHR31116">
    <property type="entry name" value="OS04G0501200 PROTEIN"/>
    <property type="match status" value="1"/>
</dbReference>
<name>A0A0E0KA45_ORYPU</name>
<dbReference type="PROSITE" id="PS00092">
    <property type="entry name" value="N6_MTASE"/>
    <property type="match status" value="1"/>
</dbReference>
<dbReference type="Gramene" id="OPUNC03G06950.7">
    <property type="protein sequence ID" value="OPUNC03G06950.7"/>
    <property type="gene ID" value="OPUNC03G06950"/>
</dbReference>
<comment type="similarity">
    <text evidence="2">Belongs to the MT-A70-like family.</text>
</comment>
<evidence type="ECO:0000256" key="3">
    <source>
        <dbReference type="SAM" id="MobiDB-lite"/>
    </source>
</evidence>
<feature type="compositionally biased region" description="Basic residues" evidence="3">
    <location>
        <begin position="74"/>
        <end position="84"/>
    </location>
</feature>
<dbReference type="Pfam" id="PF03352">
    <property type="entry name" value="Adenine_glyco"/>
    <property type="match status" value="1"/>
</dbReference>
<dbReference type="SUPFAM" id="SSF48150">
    <property type="entry name" value="DNA-glycosylase"/>
    <property type="match status" value="1"/>
</dbReference>
<dbReference type="GO" id="GO:0032259">
    <property type="term" value="P:methylation"/>
    <property type="evidence" value="ECO:0007669"/>
    <property type="project" value="InterPro"/>
</dbReference>
<dbReference type="InterPro" id="IPR007757">
    <property type="entry name" value="MT-A70-like"/>
</dbReference>
<feature type="binding site" evidence="1">
    <location>
        <position position="583"/>
    </location>
    <ligand>
        <name>Zn(2+)</name>
        <dbReference type="ChEBI" id="CHEBI:29105"/>
    </ligand>
</feature>
<feature type="binding site" evidence="1">
    <location>
        <position position="746"/>
    </location>
    <ligand>
        <name>Zn(2+)</name>
        <dbReference type="ChEBI" id="CHEBI:29105"/>
    </ligand>
</feature>
<feature type="region of interest" description="Disordered" evidence="3">
    <location>
        <begin position="476"/>
        <end position="496"/>
    </location>
</feature>
<dbReference type="GO" id="GO:0006284">
    <property type="term" value="P:base-excision repair"/>
    <property type="evidence" value="ECO:0007669"/>
    <property type="project" value="InterPro"/>
</dbReference>
<dbReference type="EnsemblPlants" id="OPUNC03G06950.7">
    <property type="protein sequence ID" value="OPUNC03G06950.7"/>
    <property type="gene ID" value="OPUNC03G06950"/>
</dbReference>
<dbReference type="GO" id="GO:0003676">
    <property type="term" value="F:nucleic acid binding"/>
    <property type="evidence" value="ECO:0007669"/>
    <property type="project" value="InterPro"/>
</dbReference>
<protein>
    <submittedName>
        <fullName evidence="4">Uncharacterized protein</fullName>
    </submittedName>
</protein>
<dbReference type="AlphaFoldDB" id="A0A0E0KA45"/>
<dbReference type="Gene3D" id="1.10.340.30">
    <property type="entry name" value="Hypothetical protein, domain 2"/>
    <property type="match status" value="1"/>
</dbReference>
<reference evidence="4" key="2">
    <citation type="submission" date="2018-05" db="EMBL/GenBank/DDBJ databases">
        <title>OpunRS2 (Oryza punctata Reference Sequence Version 2).</title>
        <authorList>
            <person name="Zhang J."/>
            <person name="Kudrna D."/>
            <person name="Lee S."/>
            <person name="Talag J."/>
            <person name="Welchert J."/>
            <person name="Wing R.A."/>
        </authorList>
    </citation>
    <scope>NUCLEOTIDE SEQUENCE [LARGE SCALE GENOMIC DNA]</scope>
</reference>
<dbReference type="InterPro" id="IPR011257">
    <property type="entry name" value="DNA_glycosylase"/>
</dbReference>
<feature type="region of interest" description="Disordered" evidence="3">
    <location>
        <begin position="53"/>
        <end position="90"/>
    </location>
</feature>
<accession>A0A0E0KA45</accession>
<feature type="binding site" evidence="1">
    <location>
        <position position="742"/>
    </location>
    <ligand>
        <name>Zn(2+)</name>
        <dbReference type="ChEBI" id="CHEBI:29105"/>
    </ligand>
</feature>
<evidence type="ECO:0000313" key="5">
    <source>
        <dbReference type="Proteomes" id="UP000026962"/>
    </source>
</evidence>
<organism evidence="4">
    <name type="scientific">Oryza punctata</name>
    <name type="common">Red rice</name>
    <dbReference type="NCBI Taxonomy" id="4537"/>
    <lineage>
        <taxon>Eukaryota</taxon>
        <taxon>Viridiplantae</taxon>
        <taxon>Streptophyta</taxon>
        <taxon>Embryophyta</taxon>
        <taxon>Tracheophyta</taxon>
        <taxon>Spermatophyta</taxon>
        <taxon>Magnoliopsida</taxon>
        <taxon>Liliopsida</taxon>
        <taxon>Poales</taxon>
        <taxon>Poaceae</taxon>
        <taxon>BOP clade</taxon>
        <taxon>Oryzoideae</taxon>
        <taxon>Oryzeae</taxon>
        <taxon>Oryzinae</taxon>
        <taxon>Oryza</taxon>
    </lineage>
</organism>
<feature type="compositionally biased region" description="Basic and acidic residues" evidence="3">
    <location>
        <begin position="63"/>
        <end position="73"/>
    </location>
</feature>
<sequence length="781" mass="88143">MRISESDELRAFDATGIYRLDGSGAAFLDPVRILNTSYRRFRLVPSAYYSRSFGTSRQGGETETERTGEASPERKKRKRKRKPKPRELNELERMAEARHQEARPLLLSAHKSLLNAKDLLEFLPRMIKEDVPVFDMESNLEKNLVELGSSWRAPFCEMTLCFQKSSGEDSEEGICHKTSTPLFNSTISVEENDDAEGEFQDRRYILPRRCCFLMTDLKHVRGLIPDNYNQGYNLIVVDPPWENGCVRQKVAYPTLPNRHFLYLPVHELAHSAGALLVLWITNREKLWKFVEEELFPAWGVKDHTVFYWLKVKPDGSLIGNLDLLHHRPYECLLVGYINLNKEATRGSKFKVLEERRVIFFSQSSPMVEVERPLPFSLEKCICRMCESSSSISSALRVATLVRNGTRRWSQGTNPFISRRAEAVAPAADRDVQPDAADLADATVNPNDASAPARVFGTSGLSGALQAGAVPAQRLASEMPGLRPESPASPSPELRRVRTSFTGASSRVATTAMGKVVRAKAPAESKAKVEEVEKQRRKGKGDCDGTVSSARRRSPPPSPVSPELGKTRCSWITANSEPLYVAFHDEEWGVPVHDDQKLFELLTLSQALAELTWPTILNKRDEFREMFDGFNYASVSEFTDKKINLLSKSNGTMLLSEQKIRAVVTNAKQMHNVINDFGSFSNYCWSFVKHRPVKSNFRYARQVPIRTPKSEVISKDLMRRGFQCVGPTTIYSFMQVTGIVNDHLSCCFRSQDCRDIRAEPGLIERRLSSPPSSEDSETSREA</sequence>
<evidence type="ECO:0000256" key="2">
    <source>
        <dbReference type="PROSITE-ProRule" id="PRU00489"/>
    </source>
</evidence>
<keyword evidence="1" id="KW-0862">Zinc</keyword>
<dbReference type="GO" id="GO:0008725">
    <property type="term" value="F:DNA-3-methyladenine glycosylase activity"/>
    <property type="evidence" value="ECO:0007669"/>
    <property type="project" value="InterPro"/>
</dbReference>
<dbReference type="InterPro" id="IPR005019">
    <property type="entry name" value="Adenine_glyco"/>
</dbReference>
<evidence type="ECO:0000256" key="1">
    <source>
        <dbReference type="PIRSR" id="PIRSR605019-1"/>
    </source>
</evidence>